<accession>A0A0F9LG67</accession>
<organism evidence="1">
    <name type="scientific">marine sediment metagenome</name>
    <dbReference type="NCBI Taxonomy" id="412755"/>
    <lineage>
        <taxon>unclassified sequences</taxon>
        <taxon>metagenomes</taxon>
        <taxon>ecological metagenomes</taxon>
    </lineage>
</organism>
<dbReference type="EMBL" id="LAZR01007292">
    <property type="protein sequence ID" value="KKM86206.1"/>
    <property type="molecule type" value="Genomic_DNA"/>
</dbReference>
<sequence>MGFISTHPPPTILDERELAFWEHAYFEMASHFARKQKRGSIDDLGFSSLCAAYADRAVTTRRFRLLSVEQREKA</sequence>
<comment type="caution">
    <text evidence="1">The sequence shown here is derived from an EMBL/GenBank/DDBJ whole genome shotgun (WGS) entry which is preliminary data.</text>
</comment>
<dbReference type="AlphaFoldDB" id="A0A0F9LG67"/>
<protein>
    <submittedName>
        <fullName evidence="1">Uncharacterized protein</fullName>
    </submittedName>
</protein>
<evidence type="ECO:0000313" key="1">
    <source>
        <dbReference type="EMBL" id="KKM86206.1"/>
    </source>
</evidence>
<gene>
    <name evidence="1" type="ORF">LCGC14_1281470</name>
</gene>
<reference evidence="1" key="1">
    <citation type="journal article" date="2015" name="Nature">
        <title>Complex archaea that bridge the gap between prokaryotes and eukaryotes.</title>
        <authorList>
            <person name="Spang A."/>
            <person name="Saw J.H."/>
            <person name="Jorgensen S.L."/>
            <person name="Zaremba-Niedzwiedzka K."/>
            <person name="Martijn J."/>
            <person name="Lind A.E."/>
            <person name="van Eijk R."/>
            <person name="Schleper C."/>
            <person name="Guy L."/>
            <person name="Ettema T.J."/>
        </authorList>
    </citation>
    <scope>NUCLEOTIDE SEQUENCE</scope>
</reference>
<proteinExistence type="predicted"/>
<name>A0A0F9LG67_9ZZZZ</name>
<feature type="non-terminal residue" evidence="1">
    <location>
        <position position="74"/>
    </location>
</feature>